<dbReference type="EMBL" id="UATL01000002">
    <property type="protein sequence ID" value="SPY43724.1"/>
    <property type="molecule type" value="Genomic_DNA"/>
</dbReference>
<sequence length="369" mass="42895">MERGLISFFEVNECGFYRIRNNKDSEHVEGSLTDSLALVEQWVKGRDFTQTVPWDVKCSPLRTQIYCKDIAVDPVTEDALFVLWKRYGDDSGKVKGISPDAKFGSNPEDSIKIDAKVKGQSAILGEPMYYWFIPKLNVVASINFPHSVASTTDVCNYIKRCIDLRISHPRKKVVEQRSFNQFANREQTIKRVNYKSEDGKFSMNYKFDVHMKELSSQQTNIKNLCKKITHIVVRDTISTVQEDQKDSCFRLFDLIQGKSLKKKFQKQVEIIEERRLSEEELESMLEVYHQEFKQTDTWNNLGFREDGNDTTRWFNKYVSKEHILMEPLDRNSNFHSAKSLLNELQKSRSDLLQTVISDNYEPVPVAVGE</sequence>
<gene>
    <name evidence="1" type="ORF">NCTC11647_02639</name>
</gene>
<organism evidence="1 2">
    <name type="scientific">Photobacterium damselae</name>
    <dbReference type="NCBI Taxonomy" id="38293"/>
    <lineage>
        <taxon>Bacteria</taxon>
        <taxon>Pseudomonadati</taxon>
        <taxon>Pseudomonadota</taxon>
        <taxon>Gammaproteobacteria</taxon>
        <taxon>Vibrionales</taxon>
        <taxon>Vibrionaceae</taxon>
        <taxon>Photobacterium</taxon>
    </lineage>
</organism>
<accession>A0A2T3QCR6</accession>
<evidence type="ECO:0000313" key="2">
    <source>
        <dbReference type="Proteomes" id="UP000251647"/>
    </source>
</evidence>
<dbReference type="AlphaFoldDB" id="A0A2T3QCR6"/>
<dbReference type="OrthoDB" id="6120708at2"/>
<dbReference type="RefSeq" id="WP_005307148.1">
    <property type="nucleotide sequence ID" value="NZ_PYOG01000028.1"/>
</dbReference>
<proteinExistence type="predicted"/>
<reference evidence="1 2" key="1">
    <citation type="submission" date="2018-06" db="EMBL/GenBank/DDBJ databases">
        <authorList>
            <consortium name="Pathogen Informatics"/>
            <person name="Doyle S."/>
        </authorList>
    </citation>
    <scope>NUCLEOTIDE SEQUENCE [LARGE SCALE GENOMIC DNA]</scope>
    <source>
        <strain evidence="1 2">NCTC11647</strain>
    </source>
</reference>
<protein>
    <submittedName>
        <fullName evidence="1">Uncharacterized protein</fullName>
    </submittedName>
</protein>
<name>A0A2T3QCR6_PHODM</name>
<evidence type="ECO:0000313" key="1">
    <source>
        <dbReference type="EMBL" id="SPY43724.1"/>
    </source>
</evidence>
<dbReference type="Proteomes" id="UP000251647">
    <property type="component" value="Unassembled WGS sequence"/>
</dbReference>